<dbReference type="EMBL" id="CP020465">
    <property type="protein sequence ID" value="ASP48311.1"/>
    <property type="molecule type" value="Genomic_DNA"/>
</dbReference>
<dbReference type="KEGG" id="cber:B5D82_11375"/>
<dbReference type="SUPFAM" id="SSF56529">
    <property type="entry name" value="FAH"/>
    <property type="match status" value="1"/>
</dbReference>
<dbReference type="GO" id="GO:0008684">
    <property type="term" value="F:2-oxopent-4-enoate hydratase activity"/>
    <property type="evidence" value="ECO:0007669"/>
    <property type="project" value="TreeGrafter"/>
</dbReference>
<dbReference type="GO" id="GO:0005737">
    <property type="term" value="C:cytoplasm"/>
    <property type="evidence" value="ECO:0007669"/>
    <property type="project" value="TreeGrafter"/>
</dbReference>
<dbReference type="Gene3D" id="3.90.850.10">
    <property type="entry name" value="Fumarylacetoacetase-like, C-terminal domain"/>
    <property type="match status" value="1"/>
</dbReference>
<dbReference type="OrthoDB" id="9792137at2"/>
<dbReference type="RefSeq" id="WP_081151636.1">
    <property type="nucleotide sequence ID" value="NZ_CP020465.1"/>
</dbReference>
<proteinExistence type="predicted"/>
<dbReference type="InterPro" id="IPR036663">
    <property type="entry name" value="Fumarylacetoacetase_C_sf"/>
</dbReference>
<dbReference type="InterPro" id="IPR050772">
    <property type="entry name" value="Hydratase-Decarb/MhpD_sf"/>
</dbReference>
<evidence type="ECO:0000313" key="1">
    <source>
        <dbReference type="EMBL" id="ASP48311.1"/>
    </source>
</evidence>
<dbReference type="PANTHER" id="PTHR30143:SF0">
    <property type="entry name" value="2-KETO-4-PENTENOATE HYDRATASE"/>
    <property type="match status" value="1"/>
</dbReference>
<dbReference type="PANTHER" id="PTHR30143">
    <property type="entry name" value="ACID HYDRATASE"/>
    <property type="match status" value="1"/>
</dbReference>
<protein>
    <submittedName>
        <fullName evidence="1">Hydratase</fullName>
    </submittedName>
</protein>
<accession>A0A222G931</accession>
<name>A0A222G931_9GAMM</name>
<reference evidence="1 2" key="1">
    <citation type="submission" date="2017-08" db="EMBL/GenBank/DDBJ databases">
        <title>Complete genome of Colwellia sp. NB097-1, a psychrophile bacterium ioslated from Bering Sea.</title>
        <authorList>
            <person name="Chen X."/>
        </authorList>
    </citation>
    <scope>NUCLEOTIDE SEQUENCE [LARGE SCALE GENOMIC DNA]</scope>
    <source>
        <strain evidence="1 2">NB097-1</strain>
    </source>
</reference>
<dbReference type="Proteomes" id="UP000202259">
    <property type="component" value="Chromosome"/>
</dbReference>
<gene>
    <name evidence="1" type="ORF">B5D82_11375</name>
</gene>
<sequence>MTPEKFTEAAEQFLARRVPGTKAYSLADTLKPLTIEEALAVQQEIIKLRPDVVAGWKCLLPLAEDKLIIAPIFSETMQKGDQCWLMKDNTKVRIEPEIAFVLSKDLPARDEEYSEAEIDQAIGSCHMALELIQSRFADDSDAVFPERLADCLVNQGLYIGPEIDKTTAFSASKFHIFISQTEQSGELSEQKFDGVHPNPLPQLPVYWAINFMTKRGTTFKQGEALTTGSFAGVVELNFDKKTYIEYAGIGKFDVIFKELV</sequence>
<evidence type="ECO:0000313" key="2">
    <source>
        <dbReference type="Proteomes" id="UP000202259"/>
    </source>
</evidence>
<organism evidence="1 2">
    <name type="scientific">Cognaticolwellia beringensis</name>
    <dbReference type="NCBI Taxonomy" id="1967665"/>
    <lineage>
        <taxon>Bacteria</taxon>
        <taxon>Pseudomonadati</taxon>
        <taxon>Pseudomonadota</taxon>
        <taxon>Gammaproteobacteria</taxon>
        <taxon>Alteromonadales</taxon>
        <taxon>Colwelliaceae</taxon>
        <taxon>Cognaticolwellia</taxon>
    </lineage>
</organism>
<keyword evidence="2" id="KW-1185">Reference proteome</keyword>
<dbReference type="AlphaFoldDB" id="A0A222G931"/>